<dbReference type="PANTHER" id="PTHR11735">
    <property type="entry name" value="TRNA N6-ADENOSINE THREONYLCARBAMOYLTRANSFERASE"/>
    <property type="match status" value="1"/>
</dbReference>
<evidence type="ECO:0000313" key="2">
    <source>
        <dbReference type="EMBL" id="EKB47761.1"/>
    </source>
</evidence>
<evidence type="ECO:0000313" key="3">
    <source>
        <dbReference type="Proteomes" id="UP000004478"/>
    </source>
</evidence>
<gene>
    <name evidence="2" type="ORF">B879_03640</name>
</gene>
<dbReference type="PANTHER" id="PTHR11735:SF11">
    <property type="entry name" value="TRNA THREONYLCARBAMOYLADENOSINE BIOSYNTHESIS PROTEIN TSAB"/>
    <property type="match status" value="1"/>
</dbReference>
<dbReference type="Proteomes" id="UP000004478">
    <property type="component" value="Unassembled WGS sequence"/>
</dbReference>
<dbReference type="AlphaFoldDB" id="K1KZ69"/>
<dbReference type="Pfam" id="PF00814">
    <property type="entry name" value="TsaD"/>
    <property type="match status" value="1"/>
</dbReference>
<proteinExistence type="predicted"/>
<dbReference type="EMBL" id="AMGM01000094">
    <property type="protein sequence ID" value="EKB47761.1"/>
    <property type="molecule type" value="Genomic_DNA"/>
</dbReference>
<dbReference type="SUPFAM" id="SSF53067">
    <property type="entry name" value="Actin-like ATPase domain"/>
    <property type="match status" value="2"/>
</dbReference>
<dbReference type="InterPro" id="IPR043129">
    <property type="entry name" value="ATPase_NBD"/>
</dbReference>
<dbReference type="GO" id="GO:0005829">
    <property type="term" value="C:cytosol"/>
    <property type="evidence" value="ECO:0007669"/>
    <property type="project" value="TreeGrafter"/>
</dbReference>
<reference evidence="2 3" key="1">
    <citation type="journal article" date="2012" name="J. Bacteriol.">
        <title>Draft Genome Sequence of Cecembia lonarensis Strain LW9T, Isolated from Lonar Lake, a Haloalkaline Lake in India.</title>
        <authorList>
            <person name="Shivaji S."/>
            <person name="Ara S."/>
            <person name="Singh A."/>
            <person name="Pinnaka A.K."/>
        </authorList>
    </citation>
    <scope>NUCLEOTIDE SEQUENCE [LARGE SCALE GENOMIC DNA]</scope>
    <source>
        <strain evidence="2 3">LW9</strain>
    </source>
</reference>
<dbReference type="InterPro" id="IPR000905">
    <property type="entry name" value="Gcp-like_dom"/>
</dbReference>
<dbReference type="GO" id="GO:0002949">
    <property type="term" value="P:tRNA threonylcarbamoyladenosine modification"/>
    <property type="evidence" value="ECO:0007669"/>
    <property type="project" value="InterPro"/>
</dbReference>
<dbReference type="RefSeq" id="WP_009186655.1">
    <property type="nucleotide sequence ID" value="NZ_AMGM01000094.1"/>
</dbReference>
<accession>K1KZ69</accession>
<dbReference type="PATRIC" id="fig|1225176.3.peg.3865"/>
<dbReference type="OrthoDB" id="9784166at2"/>
<organism evidence="2 3">
    <name type="scientific">Cecembia lonarensis (strain CCUG 58316 / KCTC 22772 / LW9)</name>
    <dbReference type="NCBI Taxonomy" id="1225176"/>
    <lineage>
        <taxon>Bacteria</taxon>
        <taxon>Pseudomonadati</taxon>
        <taxon>Bacteroidota</taxon>
        <taxon>Cytophagia</taxon>
        <taxon>Cytophagales</taxon>
        <taxon>Cyclobacteriaceae</taxon>
        <taxon>Cecembia</taxon>
    </lineage>
</organism>
<name>K1KZ69_CECL9</name>
<feature type="domain" description="Gcp-like" evidence="1">
    <location>
        <begin position="35"/>
        <end position="217"/>
    </location>
</feature>
<comment type="caution">
    <text evidence="2">The sequence shown here is derived from an EMBL/GenBank/DDBJ whole genome shotgun (WGS) entry which is preliminary data.</text>
</comment>
<dbReference type="InterPro" id="IPR022496">
    <property type="entry name" value="T6A_TsaB"/>
</dbReference>
<evidence type="ECO:0000259" key="1">
    <source>
        <dbReference type="Pfam" id="PF00814"/>
    </source>
</evidence>
<dbReference type="Gene3D" id="3.30.420.40">
    <property type="match status" value="2"/>
</dbReference>
<sequence>MSCILSIESTTSVCSVALHQSGNLLALMELHQENVHSRELMLLVAQIMERSGISVEQLDAVAVSSGPGSYTGLRIGVSIAKGLAFAQDIPLIGVDTLKALAKRAQSFVFGDSHIIPMLDARRMEVYVTVFDKNLQVVSPLTPKVIENENPYMDLLEKGPVYFVGDGVAKLENLLNHPNAMLLKLLPSAETVGFLAYDKFKEGVFEDLAYFEPNYLKDFRVISAKKNLLLS</sequence>
<dbReference type="CDD" id="cd24032">
    <property type="entry name" value="ASKHA_NBD_TsaB"/>
    <property type="match status" value="1"/>
</dbReference>
<keyword evidence="3" id="KW-1185">Reference proteome</keyword>
<dbReference type="NCBIfam" id="TIGR03725">
    <property type="entry name" value="T6A_YeaZ"/>
    <property type="match status" value="1"/>
</dbReference>
<protein>
    <recommendedName>
        <fullName evidence="1">Gcp-like domain-containing protein</fullName>
    </recommendedName>
</protein>